<organism evidence="3 4">
    <name type="scientific">Caligus rogercresseyi</name>
    <name type="common">Sea louse</name>
    <dbReference type="NCBI Taxonomy" id="217165"/>
    <lineage>
        <taxon>Eukaryota</taxon>
        <taxon>Metazoa</taxon>
        <taxon>Ecdysozoa</taxon>
        <taxon>Arthropoda</taxon>
        <taxon>Crustacea</taxon>
        <taxon>Multicrustacea</taxon>
        <taxon>Hexanauplia</taxon>
        <taxon>Copepoda</taxon>
        <taxon>Siphonostomatoida</taxon>
        <taxon>Caligidae</taxon>
        <taxon>Caligus</taxon>
    </lineage>
</organism>
<evidence type="ECO:0000256" key="2">
    <source>
        <dbReference type="SAM" id="Phobius"/>
    </source>
</evidence>
<sequence length="261" mass="28476">MTTDSTGILKDIKNPSNPALNNDFRTRVPSSKEATNVNLERSQSCSQKGRLVRRPRYYSEGAEEGPKYSLRGAESDDDNKSVGDWVDGPKKEVSKAQEGDEKKGLRKYIDFLIVKEPIFIMMSITVMTMAIGVPHVLFFLPAHARNLGFPSSDGSKLLAICSVTDMIGRILLTIILDANLASKHICYGLAILTTGFSVLVLAVIGNQFWAMALAMSAYGLGSGAWFLMIPLLLADYLGVENIGSSYGMIRLFQSGLTSLDP</sequence>
<dbReference type="SUPFAM" id="SSF103473">
    <property type="entry name" value="MFS general substrate transporter"/>
    <property type="match status" value="1"/>
</dbReference>
<feature type="transmembrane region" description="Helical" evidence="2">
    <location>
        <begin position="118"/>
        <end position="137"/>
    </location>
</feature>
<evidence type="ECO:0000313" key="3">
    <source>
        <dbReference type="EMBL" id="QQP53868.1"/>
    </source>
</evidence>
<proteinExistence type="predicted"/>
<reference evidence="4" key="1">
    <citation type="submission" date="2021-01" db="EMBL/GenBank/DDBJ databases">
        <title>Caligus Genome Assembly.</title>
        <authorList>
            <person name="Gallardo-Escarate C."/>
        </authorList>
    </citation>
    <scope>NUCLEOTIDE SEQUENCE [LARGE SCALE GENOMIC DNA]</scope>
</reference>
<dbReference type="PANTHER" id="PTHR11360">
    <property type="entry name" value="MONOCARBOXYLATE TRANSPORTER"/>
    <property type="match status" value="1"/>
</dbReference>
<dbReference type="Proteomes" id="UP000595437">
    <property type="component" value="Chromosome 4"/>
</dbReference>
<dbReference type="AlphaFoldDB" id="A0A7T8QSY1"/>
<evidence type="ECO:0008006" key="5">
    <source>
        <dbReference type="Google" id="ProtNLM"/>
    </source>
</evidence>
<evidence type="ECO:0000313" key="4">
    <source>
        <dbReference type="Proteomes" id="UP000595437"/>
    </source>
</evidence>
<feature type="compositionally biased region" description="Basic and acidic residues" evidence="1">
    <location>
        <begin position="87"/>
        <end position="99"/>
    </location>
</feature>
<feature type="transmembrane region" description="Helical" evidence="2">
    <location>
        <begin position="210"/>
        <end position="234"/>
    </location>
</feature>
<dbReference type="InterPro" id="IPR050327">
    <property type="entry name" value="Proton-linked_MCT"/>
</dbReference>
<keyword evidence="2" id="KW-1133">Transmembrane helix</keyword>
<dbReference type="GO" id="GO:0008028">
    <property type="term" value="F:monocarboxylic acid transmembrane transporter activity"/>
    <property type="evidence" value="ECO:0007669"/>
    <property type="project" value="TreeGrafter"/>
</dbReference>
<feature type="compositionally biased region" description="Polar residues" evidence="1">
    <location>
        <begin position="28"/>
        <end position="47"/>
    </location>
</feature>
<dbReference type="InterPro" id="IPR036259">
    <property type="entry name" value="MFS_trans_sf"/>
</dbReference>
<name>A0A7T8QSY1_CALRO</name>
<keyword evidence="2" id="KW-0812">Transmembrane</keyword>
<dbReference type="Pfam" id="PF07690">
    <property type="entry name" value="MFS_1"/>
    <property type="match status" value="1"/>
</dbReference>
<evidence type="ECO:0000256" key="1">
    <source>
        <dbReference type="SAM" id="MobiDB-lite"/>
    </source>
</evidence>
<dbReference type="OrthoDB" id="2213137at2759"/>
<gene>
    <name evidence="3" type="ORF">FKW44_006499</name>
</gene>
<dbReference type="EMBL" id="CP045893">
    <property type="protein sequence ID" value="QQP53868.1"/>
    <property type="molecule type" value="Genomic_DNA"/>
</dbReference>
<dbReference type="PANTHER" id="PTHR11360:SF306">
    <property type="entry name" value="RE01051P"/>
    <property type="match status" value="1"/>
</dbReference>
<accession>A0A7T8QSY1</accession>
<keyword evidence="2" id="KW-0472">Membrane</keyword>
<feature type="region of interest" description="Disordered" evidence="1">
    <location>
        <begin position="1"/>
        <end position="99"/>
    </location>
</feature>
<protein>
    <recommendedName>
        <fullName evidence="5">Monocarboxylate transporter 12</fullName>
    </recommendedName>
</protein>
<feature type="transmembrane region" description="Helical" evidence="2">
    <location>
        <begin position="185"/>
        <end position="204"/>
    </location>
</feature>
<dbReference type="InterPro" id="IPR011701">
    <property type="entry name" value="MFS"/>
</dbReference>
<feature type="non-terminal residue" evidence="3">
    <location>
        <position position="1"/>
    </location>
</feature>
<keyword evidence="4" id="KW-1185">Reference proteome</keyword>
<dbReference type="Gene3D" id="1.20.1250.20">
    <property type="entry name" value="MFS general substrate transporter like domains"/>
    <property type="match status" value="1"/>
</dbReference>